<protein>
    <submittedName>
        <fullName evidence="1">Uncharacterized protein</fullName>
    </submittedName>
</protein>
<comment type="caution">
    <text evidence="1">The sequence shown here is derived from an EMBL/GenBank/DDBJ whole genome shotgun (WGS) entry which is preliminary data.</text>
</comment>
<evidence type="ECO:0000313" key="1">
    <source>
        <dbReference type="EMBL" id="CAB4030065.1"/>
    </source>
</evidence>
<sequence>TMIIARAALQGGWRGGVKHPHSPTSCRYQFDKVQRQELVLQNQWFKLPFINEEFKRQAIGTKQNCQGECETLTFTSGLSYEKEARHEKALCRCLTKYFAYRCMTCMKTFSGFSSFFYRIRSLLKHYLNLFNFKKFGGIKSGDKKYQGSERPRTIIVFGMIILIYSVVSTRANDEWTLIARFSNDDSKYWIDDGSFWYDKDTSYGDEDNPSSNKDMISAAFWETKGHEIKITRSDDHTHTALLQTTSNCLQGGTFRSKITSYGNFRNGAVWASDQCLGSCPVTYGGQYKTTAGFEQHSCSSDIQNSGHIGFWCDWGDGAVMMIGGGGKNCGRADHGIGITGQNKAKFGGNTAHYDFGKDMAVTLQKSYSLNLWVR</sequence>
<name>A0A6S7JCP7_PARCT</name>
<dbReference type="EMBL" id="CACRXK020016601">
    <property type="protein sequence ID" value="CAB4030065.1"/>
    <property type="molecule type" value="Genomic_DNA"/>
</dbReference>
<dbReference type="OrthoDB" id="5972888at2759"/>
<dbReference type="Proteomes" id="UP001152795">
    <property type="component" value="Unassembled WGS sequence"/>
</dbReference>
<proteinExistence type="predicted"/>
<gene>
    <name evidence="1" type="ORF">PACLA_8A037107</name>
</gene>
<dbReference type="AlphaFoldDB" id="A0A6S7JCP7"/>
<reference evidence="1" key="1">
    <citation type="submission" date="2020-04" db="EMBL/GenBank/DDBJ databases">
        <authorList>
            <person name="Alioto T."/>
            <person name="Alioto T."/>
            <person name="Gomez Garrido J."/>
        </authorList>
    </citation>
    <scope>NUCLEOTIDE SEQUENCE</scope>
    <source>
        <strain evidence="1">A484AB</strain>
    </source>
</reference>
<accession>A0A6S7JCP7</accession>
<feature type="non-terminal residue" evidence="1">
    <location>
        <position position="1"/>
    </location>
</feature>
<evidence type="ECO:0000313" key="2">
    <source>
        <dbReference type="Proteomes" id="UP001152795"/>
    </source>
</evidence>
<keyword evidence="2" id="KW-1185">Reference proteome</keyword>
<organism evidence="1 2">
    <name type="scientific">Paramuricea clavata</name>
    <name type="common">Red gorgonian</name>
    <name type="synonym">Violescent sea-whip</name>
    <dbReference type="NCBI Taxonomy" id="317549"/>
    <lineage>
        <taxon>Eukaryota</taxon>
        <taxon>Metazoa</taxon>
        <taxon>Cnidaria</taxon>
        <taxon>Anthozoa</taxon>
        <taxon>Octocorallia</taxon>
        <taxon>Malacalcyonacea</taxon>
        <taxon>Plexauridae</taxon>
        <taxon>Paramuricea</taxon>
    </lineage>
</organism>